<dbReference type="InterPro" id="IPR007069">
    <property type="entry name" value="Transposase_32"/>
</dbReference>
<dbReference type="Pfam" id="PF14319">
    <property type="entry name" value="Zn_Tnp_IS91"/>
    <property type="match status" value="1"/>
</dbReference>
<evidence type="ECO:0000313" key="3">
    <source>
        <dbReference type="EMBL" id="RZU43743.1"/>
    </source>
</evidence>
<evidence type="ECO:0000259" key="2">
    <source>
        <dbReference type="Pfam" id="PF14319"/>
    </source>
</evidence>
<dbReference type="NCBIfam" id="NF033538">
    <property type="entry name" value="transpos_IS91"/>
    <property type="match status" value="1"/>
</dbReference>
<dbReference type="Proteomes" id="UP000292958">
    <property type="component" value="Unassembled WGS sequence"/>
</dbReference>
<dbReference type="RefSeq" id="WP_207231837.1">
    <property type="nucleotide sequence ID" value="NZ_SHKW01000001.1"/>
</dbReference>
<keyword evidence="4" id="KW-1185">Reference proteome</keyword>
<accession>A0A4Q7Z2F1</accession>
<name>A0A4Q7Z2F1_9BACT</name>
<gene>
    <name evidence="3" type="ORF">BDD14_5450</name>
</gene>
<reference evidence="3 4" key="1">
    <citation type="submission" date="2019-02" db="EMBL/GenBank/DDBJ databases">
        <title>Genomic Encyclopedia of Archaeal and Bacterial Type Strains, Phase II (KMG-II): from individual species to whole genera.</title>
        <authorList>
            <person name="Goeker M."/>
        </authorList>
    </citation>
    <scope>NUCLEOTIDE SEQUENCE [LARGE SCALE GENOMIC DNA]</scope>
    <source>
        <strain evidence="3 4">DSM 18101</strain>
    </source>
</reference>
<dbReference type="GO" id="GO:0004803">
    <property type="term" value="F:transposase activity"/>
    <property type="evidence" value="ECO:0007669"/>
    <property type="project" value="InterPro"/>
</dbReference>
<dbReference type="InterPro" id="IPR026889">
    <property type="entry name" value="Zn_Tnp"/>
</dbReference>
<dbReference type="GO" id="GO:0006313">
    <property type="term" value="P:DNA transposition"/>
    <property type="evidence" value="ECO:0007669"/>
    <property type="project" value="InterPro"/>
</dbReference>
<dbReference type="EMBL" id="SHKW01000001">
    <property type="protein sequence ID" value="RZU43743.1"/>
    <property type="molecule type" value="Genomic_DNA"/>
</dbReference>
<dbReference type="PANTHER" id="PTHR37023">
    <property type="entry name" value="TRANSPOSASE"/>
    <property type="match status" value="1"/>
</dbReference>
<comment type="caution">
    <text evidence="3">The sequence shown here is derived from an EMBL/GenBank/DDBJ whole genome shotgun (WGS) entry which is preliminary data.</text>
</comment>
<dbReference type="InterPro" id="IPR054832">
    <property type="entry name" value="transpos_IS91"/>
</dbReference>
<proteinExistence type="predicted"/>
<evidence type="ECO:0000313" key="4">
    <source>
        <dbReference type="Proteomes" id="UP000292958"/>
    </source>
</evidence>
<dbReference type="AlphaFoldDB" id="A0A4Q7Z2F1"/>
<sequence length="389" mass="44217">MSRPPFEVADIIRIAGDSFRQRYNASLTWPQRKVLDAIVRCRTAALGGHRDACADCGHQAISYNSCRNRHCPKCQTGARDQWLRKRQLELLSVGYYHLVFSVPHTLVPLMWQNKRQLFSLLFETSAASLLEVAADPRHLGAQLGLLSILHTWGQTLTPHPHIHCVVPGGGLAPDHARWIASRSNFLLPVKVLRRVFRGKFVAGLRRLFASDQLRFFGECMPLHEEKRFALFLRTLYRQDWVVYAKPPFGGPEHVLHYLARYTHRVAISNHRLLSVSAAAVRFRWKDYAHSSKQRTMTLASEEFLRRFVQHVLPRGFPRIRYFGLLANRRRAHMLPLCRTLLNQAPPAETSSAATHHAMEMSAVPWTHASRPTALGGTTLLRSTKGGIPA</sequence>
<feature type="domain" description="Transposase zinc-binding" evidence="2">
    <location>
        <begin position="13"/>
        <end position="102"/>
    </location>
</feature>
<dbReference type="PANTHER" id="PTHR37023:SF1">
    <property type="entry name" value="ISSOD25 TRANSPOSASE TNPA_ISSOD25"/>
    <property type="match status" value="1"/>
</dbReference>
<evidence type="ECO:0000259" key="1">
    <source>
        <dbReference type="Pfam" id="PF04986"/>
    </source>
</evidence>
<feature type="domain" description="Transposase IS801/IS1294" evidence="1">
    <location>
        <begin position="144"/>
        <end position="330"/>
    </location>
</feature>
<organism evidence="3 4">
    <name type="scientific">Edaphobacter modestus</name>
    <dbReference type="NCBI Taxonomy" id="388466"/>
    <lineage>
        <taxon>Bacteria</taxon>
        <taxon>Pseudomonadati</taxon>
        <taxon>Acidobacteriota</taxon>
        <taxon>Terriglobia</taxon>
        <taxon>Terriglobales</taxon>
        <taxon>Acidobacteriaceae</taxon>
        <taxon>Edaphobacter</taxon>
    </lineage>
</organism>
<dbReference type="Pfam" id="PF04986">
    <property type="entry name" value="Y2_Tnp"/>
    <property type="match status" value="1"/>
</dbReference>
<protein>
    <submittedName>
        <fullName evidence="3">Transposase-like zinc-binding protein</fullName>
    </submittedName>
</protein>
<dbReference type="GO" id="GO:0003677">
    <property type="term" value="F:DNA binding"/>
    <property type="evidence" value="ECO:0007669"/>
    <property type="project" value="InterPro"/>
</dbReference>